<evidence type="ECO:0000313" key="5">
    <source>
        <dbReference type="Proteomes" id="UP001198242"/>
    </source>
</evidence>
<dbReference type="InterPro" id="IPR001119">
    <property type="entry name" value="SLH_dom"/>
</dbReference>
<organism evidence="4 5">
    <name type="scientific">Hominilimicola fabiformis</name>
    <dbReference type="NCBI Taxonomy" id="2885356"/>
    <lineage>
        <taxon>Bacteria</taxon>
        <taxon>Bacillati</taxon>
        <taxon>Bacillota</taxon>
        <taxon>Clostridia</taxon>
        <taxon>Eubacteriales</taxon>
        <taxon>Oscillospiraceae</taxon>
        <taxon>Hominilimicola</taxon>
    </lineage>
</organism>
<keyword evidence="2" id="KW-0732">Signal</keyword>
<reference evidence="4 5" key="1">
    <citation type="submission" date="2021-10" db="EMBL/GenBank/DDBJ databases">
        <title>Anaerobic single-cell dispensing facilitates the cultivation of human gut bacteria.</title>
        <authorList>
            <person name="Afrizal A."/>
        </authorList>
    </citation>
    <scope>NUCLEOTIDE SEQUENCE [LARGE SCALE GENOMIC DNA]</scope>
    <source>
        <strain evidence="4 5">CLA-AA-H232</strain>
    </source>
</reference>
<accession>A0AAE3E0M9</accession>
<evidence type="ECO:0000256" key="2">
    <source>
        <dbReference type="SAM" id="SignalP"/>
    </source>
</evidence>
<keyword evidence="1" id="KW-0677">Repeat</keyword>
<dbReference type="RefSeq" id="WP_308456710.1">
    <property type="nucleotide sequence ID" value="NZ_JAJEQM010000013.1"/>
</dbReference>
<dbReference type="EMBL" id="JAJEQM010000013">
    <property type="protein sequence ID" value="MCC2211095.1"/>
    <property type="molecule type" value="Genomic_DNA"/>
</dbReference>
<proteinExistence type="predicted"/>
<dbReference type="AlphaFoldDB" id="A0AAE3E0M9"/>
<protein>
    <submittedName>
        <fullName evidence="4">S-layer homology domain-containing protein</fullName>
    </submittedName>
</protein>
<keyword evidence="5" id="KW-1185">Reference proteome</keyword>
<dbReference type="PROSITE" id="PS51272">
    <property type="entry name" value="SLH"/>
    <property type="match status" value="1"/>
</dbReference>
<feature type="chain" id="PRO_5042092887" evidence="2">
    <location>
        <begin position="23"/>
        <end position="818"/>
    </location>
</feature>
<feature type="domain" description="SLH" evidence="3">
    <location>
        <begin position="78"/>
        <end position="141"/>
    </location>
</feature>
<comment type="caution">
    <text evidence="4">The sequence shown here is derived from an EMBL/GenBank/DDBJ whole genome shotgun (WGS) entry which is preliminary data.</text>
</comment>
<feature type="signal peptide" evidence="2">
    <location>
        <begin position="1"/>
        <end position="22"/>
    </location>
</feature>
<dbReference type="Pfam" id="PF00395">
    <property type="entry name" value="SLH"/>
    <property type="match status" value="2"/>
</dbReference>
<evidence type="ECO:0000256" key="1">
    <source>
        <dbReference type="ARBA" id="ARBA00022737"/>
    </source>
</evidence>
<evidence type="ECO:0000259" key="3">
    <source>
        <dbReference type="PROSITE" id="PS51272"/>
    </source>
</evidence>
<sequence length="818" mass="89601">MKKIISFVLAAAMSLSTLPVLADWNNDEDIMSLLSELNIMVGDDDGNLRLDDNVSRAEFAKIAVASSSYKDTVATGLKVSPFKDVTYTHWSAPYIKAAVSAGIAEGYVDSTFRPDNTVSYEEALTMVLKVLGYTTQDFGDSWPYGQMGLANSLEITKNVNAEQGEALTRRQVARLIYNTLDTKIKDNQSKLITSVFDSKVIEGVTIIASHNEDSSLGIDKIYTTAGTFEFDGNFNSDYVGRKGDIVVKNDEDFVSFTPRDQQVEEYTVSNVIGSDIILDGDMYNINSNTTTYYKSQALTYENAAMQAEKGDTFKLFKNSNGSVDYAMLVAKDSETGTDSFDKYVIYSLLSDAVICYKNGSFEQIDITDGTTCYKDKNKSTYGAVKNEMAMGDILYVKMDGSNVDYVSYEKGNMEGPVKVTNSNWIANFDTNGSTTVMRSGNKVDASEIQLNDIIYYCKDLNMVLAYTDKVTGVYEKASPTKDSPTSVTISGKEYSVESVDAFNALSSSGTFKYGDTVTLLLGRNGEVAGVVGGSDSTSSHTTVGFVTETGKKDFTNPDNTVYSSYYAKVVTPDGTVNEYATSSDCSSLKCAVVNVSFTNGKASLSRAKGYDSVSGKFNSEKNKFGDYTLADDVKILDTAGTASDDLAMYTRIYPQRLDGVTIKSSSVLYYSKNKAGEIDELILKDITGDAYKYGVITAVDSTTHTYTIDIDGTQNTYATAFSTNVKGPHRFSMNQTGIESMRQLSSYPSNITSLTRTEAKINNQTYLLSDKVIVYHKTDVNKYLKITLDDAINGNYKLTAYYDKAQTLGGRIRIIIAQ</sequence>
<evidence type="ECO:0000313" key="4">
    <source>
        <dbReference type="EMBL" id="MCC2211095.1"/>
    </source>
</evidence>
<gene>
    <name evidence="4" type="ORF">LKE05_09890</name>
</gene>
<dbReference type="Proteomes" id="UP001198242">
    <property type="component" value="Unassembled WGS sequence"/>
</dbReference>
<name>A0AAE3E0M9_9FIRM</name>